<dbReference type="InterPro" id="IPR025887">
    <property type="entry name" value="Glyco_hydro_31_N_dom"/>
</dbReference>
<dbReference type="PANTHER" id="PTHR22762:SF54">
    <property type="entry name" value="BCDNA.GH04962"/>
    <property type="match status" value="1"/>
</dbReference>
<name>A0A820HHB7_9BILA</name>
<evidence type="ECO:0000313" key="7">
    <source>
        <dbReference type="Proteomes" id="UP000663881"/>
    </source>
</evidence>
<evidence type="ECO:0000256" key="4">
    <source>
        <dbReference type="ARBA" id="ARBA00023295"/>
    </source>
</evidence>
<evidence type="ECO:0000256" key="1">
    <source>
        <dbReference type="ARBA" id="ARBA00022729"/>
    </source>
</evidence>
<dbReference type="GO" id="GO:0006491">
    <property type="term" value="P:N-glycan processing"/>
    <property type="evidence" value="ECO:0007669"/>
    <property type="project" value="TreeGrafter"/>
</dbReference>
<dbReference type="AlphaFoldDB" id="A0A820HHB7"/>
<keyword evidence="3" id="KW-0325">Glycoprotein</keyword>
<evidence type="ECO:0000313" key="6">
    <source>
        <dbReference type="EMBL" id="CAF4295135.1"/>
    </source>
</evidence>
<dbReference type="CDD" id="cd14752">
    <property type="entry name" value="GH31_N"/>
    <property type="match status" value="1"/>
</dbReference>
<evidence type="ECO:0000259" key="5">
    <source>
        <dbReference type="Pfam" id="PF13802"/>
    </source>
</evidence>
<accession>A0A820HHB7</accession>
<dbReference type="InterPro" id="IPR011013">
    <property type="entry name" value="Gal_mutarotase_sf_dom"/>
</dbReference>
<keyword evidence="2" id="KW-0378">Hydrolase</keyword>
<sequence length="134" mass="15263">MVRLSLRSTHDTDPYRLFNLDIFEYDIQNPMALYGAVPYMLAHNEHATVGFFWLNAAEGWIDVNNDKLTVQGFFSTIASFFSTKPTADKNEVPQVSTHWMFESGIFDGFFFLGPTPRDIFKQYSVITGSVPLPP</sequence>
<dbReference type="Gene3D" id="2.60.40.1760">
    <property type="entry name" value="glycosyl hydrolase (family 31)"/>
    <property type="match status" value="1"/>
</dbReference>
<reference evidence="6" key="1">
    <citation type="submission" date="2021-02" db="EMBL/GenBank/DDBJ databases">
        <authorList>
            <person name="Nowell W R."/>
        </authorList>
    </citation>
    <scope>NUCLEOTIDE SEQUENCE</scope>
</reference>
<dbReference type="Proteomes" id="UP000663881">
    <property type="component" value="Unassembled WGS sequence"/>
</dbReference>
<evidence type="ECO:0000256" key="2">
    <source>
        <dbReference type="ARBA" id="ARBA00022801"/>
    </source>
</evidence>
<keyword evidence="1" id="KW-0732">Signal</keyword>
<comment type="caution">
    <text evidence="6">The sequence shown here is derived from an EMBL/GenBank/DDBJ whole genome shotgun (WGS) entry which is preliminary data.</text>
</comment>
<organism evidence="6 7">
    <name type="scientific">Adineta steineri</name>
    <dbReference type="NCBI Taxonomy" id="433720"/>
    <lineage>
        <taxon>Eukaryota</taxon>
        <taxon>Metazoa</taxon>
        <taxon>Spiralia</taxon>
        <taxon>Gnathifera</taxon>
        <taxon>Rotifera</taxon>
        <taxon>Eurotatoria</taxon>
        <taxon>Bdelloidea</taxon>
        <taxon>Adinetida</taxon>
        <taxon>Adinetidae</taxon>
        <taxon>Adineta</taxon>
    </lineage>
</organism>
<protein>
    <recommendedName>
        <fullName evidence="5">Glycoside hydrolase family 31 N-terminal domain-containing protein</fullName>
    </recommendedName>
</protein>
<dbReference type="EMBL" id="CAJOAY010015933">
    <property type="protein sequence ID" value="CAF4295135.1"/>
    <property type="molecule type" value="Genomic_DNA"/>
</dbReference>
<proteinExistence type="predicted"/>
<evidence type="ECO:0000256" key="3">
    <source>
        <dbReference type="ARBA" id="ARBA00023180"/>
    </source>
</evidence>
<dbReference type="GO" id="GO:0090599">
    <property type="term" value="F:alpha-glucosidase activity"/>
    <property type="evidence" value="ECO:0007669"/>
    <property type="project" value="TreeGrafter"/>
</dbReference>
<dbReference type="GO" id="GO:0030246">
    <property type="term" value="F:carbohydrate binding"/>
    <property type="evidence" value="ECO:0007669"/>
    <property type="project" value="InterPro"/>
</dbReference>
<feature type="non-terminal residue" evidence="6">
    <location>
        <position position="134"/>
    </location>
</feature>
<dbReference type="Pfam" id="PF13802">
    <property type="entry name" value="Gal_mutarotas_2"/>
    <property type="match status" value="1"/>
</dbReference>
<gene>
    <name evidence="6" type="ORF">OKA104_LOCUS45912</name>
</gene>
<dbReference type="PANTHER" id="PTHR22762">
    <property type="entry name" value="ALPHA-GLUCOSIDASE"/>
    <property type="match status" value="1"/>
</dbReference>
<feature type="domain" description="Glycoside hydrolase family 31 N-terminal" evidence="5">
    <location>
        <begin position="3"/>
        <end position="62"/>
    </location>
</feature>
<dbReference type="GO" id="GO:0005975">
    <property type="term" value="P:carbohydrate metabolic process"/>
    <property type="evidence" value="ECO:0007669"/>
    <property type="project" value="InterPro"/>
</dbReference>
<dbReference type="SUPFAM" id="SSF74650">
    <property type="entry name" value="Galactose mutarotase-like"/>
    <property type="match status" value="1"/>
</dbReference>
<keyword evidence="4" id="KW-0326">Glycosidase</keyword>